<evidence type="ECO:0000313" key="3">
    <source>
        <dbReference type="Proteomes" id="UP001190700"/>
    </source>
</evidence>
<gene>
    <name evidence="2" type="ORF">CYMTET_24696</name>
</gene>
<sequence>MADSDADAFTGTPVPPEIDAKRALTFSSGPEVPFPSTPAAGIPEGLTTPERDARAFVVDCKELLRNPGKQAESVLQIRERCRHAKQKTADWYFDYDTTKGQVAREHELARFTQSLVTVLTDHNPLFATVFDLTGIFAPVLPEASRLLFRIYELLARETVCGLGAEDIWGAGFAIDLLARRMCPVFYKDLLVKYDETTDERKKKRALGLVMFTLEVDSFHQQQSEAGALLKQKKKEDAAATLAASIISGESLTPATLAQLGVSRRHVEQLQGGRGHSARARDDGQSGVRDRGGGGRQAQTPTHTTPRHGLGPSQPGKGKGGRGKRTPAAGYRLGSHRLPTPAQTPHTGGRGRGSGGAEALRVTRDSPQGKHTVECWGCGGPHFLRDCPKEGRKPKAAAYMSDGTEVSLLLSTLDEIYAAEDDHSYGALVASHSLTLADEADPCDAALSAVILDDDYSALSGDQAGTVEDVADGGSEGSQEGDSDDEQVPSHLHVSMPAHVTQAPSQLAVSYAGNQPCPAPGYMTTICPPTEEFPGGVELIPVRHQPSAQPPTPPIPGQHQPQRYPRGPGQGSFGLGHLHTLTVLSLLCMATLPAVTAGSSVFQAAPDLQLRSLPGCGLLDCWLPLAVLPSPRTADRPPLGGMLSLGGAPGSNDRQYPNHHRLVTPVSFVPAWAITRCRPLGGLCLPSWHSRRIIRHPAYPWLVPGALAATAPGPVRADGGIVVDSGAACGMRGDLGSCTDVDYTRTVAFTTATSGSHRTDATVTFHLFGVCVQDGSIDHFVIPGAHYKKGARTLLSVRAMLALDFGSPDLLARTYTHLPTGRVYTILGTAIDYLWDEFVKQFCKI</sequence>
<organism evidence="2 3">
    <name type="scientific">Cymbomonas tetramitiformis</name>
    <dbReference type="NCBI Taxonomy" id="36881"/>
    <lineage>
        <taxon>Eukaryota</taxon>
        <taxon>Viridiplantae</taxon>
        <taxon>Chlorophyta</taxon>
        <taxon>Pyramimonadophyceae</taxon>
        <taxon>Pyramimonadales</taxon>
        <taxon>Pyramimonadaceae</taxon>
        <taxon>Cymbomonas</taxon>
    </lineage>
</organism>
<proteinExistence type="predicted"/>
<feature type="region of interest" description="Disordered" evidence="1">
    <location>
        <begin position="1"/>
        <end position="47"/>
    </location>
</feature>
<keyword evidence="3" id="KW-1185">Reference proteome</keyword>
<feature type="region of interest" description="Disordered" evidence="1">
    <location>
        <begin position="265"/>
        <end position="365"/>
    </location>
</feature>
<comment type="caution">
    <text evidence="2">The sequence shown here is derived from an EMBL/GenBank/DDBJ whole genome shotgun (WGS) entry which is preliminary data.</text>
</comment>
<protein>
    <submittedName>
        <fullName evidence="2">Uncharacterized protein</fullName>
    </submittedName>
</protein>
<feature type="region of interest" description="Disordered" evidence="1">
    <location>
        <begin position="465"/>
        <end position="488"/>
    </location>
</feature>
<evidence type="ECO:0000256" key="1">
    <source>
        <dbReference type="SAM" id="MobiDB-lite"/>
    </source>
</evidence>
<evidence type="ECO:0000313" key="2">
    <source>
        <dbReference type="EMBL" id="KAK3266707.1"/>
    </source>
</evidence>
<accession>A0AAE0FVE4</accession>
<feature type="region of interest" description="Disordered" evidence="1">
    <location>
        <begin position="541"/>
        <end position="571"/>
    </location>
</feature>
<dbReference type="AlphaFoldDB" id="A0AAE0FVE4"/>
<dbReference type="Proteomes" id="UP001190700">
    <property type="component" value="Unassembled WGS sequence"/>
</dbReference>
<name>A0AAE0FVE4_9CHLO</name>
<reference evidence="2 3" key="1">
    <citation type="journal article" date="2015" name="Genome Biol. Evol.">
        <title>Comparative Genomics of a Bacterivorous Green Alga Reveals Evolutionary Causalities and Consequences of Phago-Mixotrophic Mode of Nutrition.</title>
        <authorList>
            <person name="Burns J.A."/>
            <person name="Paasch A."/>
            <person name="Narechania A."/>
            <person name="Kim E."/>
        </authorList>
    </citation>
    <scope>NUCLEOTIDE SEQUENCE [LARGE SCALE GENOMIC DNA]</scope>
    <source>
        <strain evidence="2 3">PLY_AMNH</strain>
    </source>
</reference>
<feature type="compositionally biased region" description="Basic and acidic residues" evidence="1">
    <location>
        <begin position="278"/>
        <end position="292"/>
    </location>
</feature>
<dbReference type="EMBL" id="LGRX02012875">
    <property type="protein sequence ID" value="KAK3266707.1"/>
    <property type="molecule type" value="Genomic_DNA"/>
</dbReference>